<gene>
    <name evidence="12" type="ORF">ACFQAU_18650</name>
</gene>
<accession>A0ABW1Z1N5</accession>
<reference evidence="13" key="1">
    <citation type="journal article" date="2019" name="Int. J. Syst. Evol. Microbiol.">
        <title>The Global Catalogue of Microorganisms (GCM) 10K type strain sequencing project: providing services to taxonomists for standard genome sequencing and annotation.</title>
        <authorList>
            <consortium name="The Broad Institute Genomics Platform"/>
            <consortium name="The Broad Institute Genome Sequencing Center for Infectious Disease"/>
            <person name="Wu L."/>
            <person name="Ma J."/>
        </authorList>
    </citation>
    <scope>NUCLEOTIDE SEQUENCE [LARGE SCALE GENOMIC DNA]</scope>
    <source>
        <strain evidence="13">NBRC 111368</strain>
    </source>
</reference>
<dbReference type="InterPro" id="IPR001736">
    <property type="entry name" value="PLipase_D/transphosphatidylase"/>
</dbReference>
<feature type="domain" description="PLD phosphodiesterase" evidence="11">
    <location>
        <begin position="58"/>
        <end position="85"/>
    </location>
</feature>
<dbReference type="RefSeq" id="WP_386284333.1">
    <property type="nucleotide sequence ID" value="NZ_JBHSWA010000003.1"/>
</dbReference>
<dbReference type="Pfam" id="PF00614">
    <property type="entry name" value="PLDc"/>
    <property type="match status" value="1"/>
</dbReference>
<comment type="caution">
    <text evidence="12">The sequence shown here is derived from an EMBL/GenBank/DDBJ whole genome shotgun (WGS) entry which is preliminary data.</text>
</comment>
<evidence type="ECO:0000256" key="5">
    <source>
        <dbReference type="ARBA" id="ARBA00022525"/>
    </source>
</evidence>
<sequence length="430" mass="48675">MGDLLRDLVEKREDLHVRVLIWSLATVHTPSAAMPLLVGSGWADHERIHLHLDTHHPLYASHHQKIVIVDDAVVFVGGMDLTVARWDKPEHSSDEPLRKDTDGTPYEPVHDVQMVLDGPVVSDLCTIAHSRWYDATGEALSVQATKDRWPRAVKPDFENISVAVSQTKPKLGAQRGIEEAAQLTDDLLEAARETIYIEAQYFTGRRMGRMLKRLLAQPEGPEIVVICTLIANGILERFIMGANRERLLRRLKAVDRHNRLHVYCPVTDNDEKHRLLIHSKVMIIDDRFLRIGSANLNNRSVGLDTECDVTVIAQTQQARDTIHRMRDTLLGEHLGVAREELQQSAARKRNLRKIIDGLLCDGKSLRPVNVGPGKTRSFPGTFLLDPERPLPFLNALHRLWSRVARRDPVREKNNSETPKTTSPAQRGMRK</sequence>
<evidence type="ECO:0000256" key="8">
    <source>
        <dbReference type="ARBA" id="ARBA00023098"/>
    </source>
</evidence>
<evidence type="ECO:0000313" key="12">
    <source>
        <dbReference type="EMBL" id="MFC6643426.1"/>
    </source>
</evidence>
<comment type="catalytic activity">
    <reaction evidence="1">
        <text>a 1,2-diacyl-sn-glycero-3-phosphocholine + H2O = a 1,2-diacyl-sn-glycero-3-phosphate + choline + H(+)</text>
        <dbReference type="Rhea" id="RHEA:14445"/>
        <dbReference type="ChEBI" id="CHEBI:15354"/>
        <dbReference type="ChEBI" id="CHEBI:15377"/>
        <dbReference type="ChEBI" id="CHEBI:15378"/>
        <dbReference type="ChEBI" id="CHEBI:57643"/>
        <dbReference type="ChEBI" id="CHEBI:58608"/>
        <dbReference type="EC" id="3.1.4.4"/>
    </reaction>
</comment>
<dbReference type="SMART" id="SM00155">
    <property type="entry name" value="PLDc"/>
    <property type="match status" value="2"/>
</dbReference>
<feature type="compositionally biased region" description="Polar residues" evidence="10">
    <location>
        <begin position="415"/>
        <end position="424"/>
    </location>
</feature>
<keyword evidence="5" id="KW-0964">Secreted</keyword>
<dbReference type="Gene3D" id="3.30.870.10">
    <property type="entry name" value="Endonuclease Chain A"/>
    <property type="match status" value="2"/>
</dbReference>
<keyword evidence="7" id="KW-0378">Hydrolase</keyword>
<feature type="region of interest" description="Disordered" evidence="10">
    <location>
        <begin position="408"/>
        <end position="430"/>
    </location>
</feature>
<keyword evidence="6" id="KW-0677">Repeat</keyword>
<keyword evidence="8" id="KW-0443">Lipid metabolism</keyword>
<dbReference type="Proteomes" id="UP001596403">
    <property type="component" value="Unassembled WGS sequence"/>
</dbReference>
<dbReference type="Pfam" id="PF13091">
    <property type="entry name" value="PLDc_2"/>
    <property type="match status" value="1"/>
</dbReference>
<evidence type="ECO:0000256" key="7">
    <source>
        <dbReference type="ARBA" id="ARBA00022801"/>
    </source>
</evidence>
<dbReference type="CDD" id="cd09143">
    <property type="entry name" value="PLDc_vPLD1_2_like_bac_2"/>
    <property type="match status" value="1"/>
</dbReference>
<dbReference type="PANTHER" id="PTHR18896">
    <property type="entry name" value="PHOSPHOLIPASE D"/>
    <property type="match status" value="1"/>
</dbReference>
<dbReference type="SUPFAM" id="SSF56024">
    <property type="entry name" value="Phospholipase D/nuclease"/>
    <property type="match status" value="2"/>
</dbReference>
<feature type="domain" description="PLD phosphodiesterase" evidence="11">
    <location>
        <begin position="273"/>
        <end position="300"/>
    </location>
</feature>
<evidence type="ECO:0000256" key="3">
    <source>
        <dbReference type="ARBA" id="ARBA00004613"/>
    </source>
</evidence>
<name>A0ABW1Z1N5_9RHOB</name>
<keyword evidence="13" id="KW-1185">Reference proteome</keyword>
<evidence type="ECO:0000256" key="1">
    <source>
        <dbReference type="ARBA" id="ARBA00000798"/>
    </source>
</evidence>
<dbReference type="InterPro" id="IPR015679">
    <property type="entry name" value="PLipase_D_fam"/>
</dbReference>
<dbReference type="InterPro" id="IPR025202">
    <property type="entry name" value="PLD-like_dom"/>
</dbReference>
<dbReference type="EMBL" id="JBHSWA010000003">
    <property type="protein sequence ID" value="MFC6643426.1"/>
    <property type="molecule type" value="Genomic_DNA"/>
</dbReference>
<organism evidence="12 13">
    <name type="scientific">Sulfitobacter profundi</name>
    <dbReference type="NCBI Taxonomy" id="2679961"/>
    <lineage>
        <taxon>Bacteria</taxon>
        <taxon>Pseudomonadati</taxon>
        <taxon>Pseudomonadota</taxon>
        <taxon>Alphaproteobacteria</taxon>
        <taxon>Rhodobacterales</taxon>
        <taxon>Roseobacteraceae</taxon>
        <taxon>Sulfitobacter</taxon>
    </lineage>
</organism>
<evidence type="ECO:0000256" key="2">
    <source>
        <dbReference type="ARBA" id="ARBA00003145"/>
    </source>
</evidence>
<comment type="subcellular location">
    <subcellularLocation>
        <location evidence="3">Secreted</location>
    </subcellularLocation>
</comment>
<evidence type="ECO:0000256" key="6">
    <source>
        <dbReference type="ARBA" id="ARBA00022737"/>
    </source>
</evidence>
<evidence type="ECO:0000256" key="10">
    <source>
        <dbReference type="SAM" id="MobiDB-lite"/>
    </source>
</evidence>
<evidence type="ECO:0000313" key="13">
    <source>
        <dbReference type="Proteomes" id="UP001596403"/>
    </source>
</evidence>
<comment type="function">
    <text evidence="2">Could be a virulence factor.</text>
</comment>
<dbReference type="PANTHER" id="PTHR18896:SF76">
    <property type="entry name" value="PHOSPHOLIPASE"/>
    <property type="match status" value="1"/>
</dbReference>
<protein>
    <recommendedName>
        <fullName evidence="4">Phospholipase D</fullName>
    </recommendedName>
    <alternativeName>
        <fullName evidence="9">Choline phosphatase</fullName>
    </alternativeName>
</protein>
<dbReference type="PROSITE" id="PS50035">
    <property type="entry name" value="PLD"/>
    <property type="match status" value="2"/>
</dbReference>
<evidence type="ECO:0000256" key="4">
    <source>
        <dbReference type="ARBA" id="ARBA00018392"/>
    </source>
</evidence>
<evidence type="ECO:0000256" key="9">
    <source>
        <dbReference type="ARBA" id="ARBA00029594"/>
    </source>
</evidence>
<proteinExistence type="predicted"/>
<evidence type="ECO:0000259" key="11">
    <source>
        <dbReference type="PROSITE" id="PS50035"/>
    </source>
</evidence>